<organism evidence="1 2">
    <name type="scientific">Amblyomma americanum</name>
    <name type="common">Lone star tick</name>
    <dbReference type="NCBI Taxonomy" id="6943"/>
    <lineage>
        <taxon>Eukaryota</taxon>
        <taxon>Metazoa</taxon>
        <taxon>Ecdysozoa</taxon>
        <taxon>Arthropoda</taxon>
        <taxon>Chelicerata</taxon>
        <taxon>Arachnida</taxon>
        <taxon>Acari</taxon>
        <taxon>Parasitiformes</taxon>
        <taxon>Ixodida</taxon>
        <taxon>Ixodoidea</taxon>
        <taxon>Ixodidae</taxon>
        <taxon>Amblyomminae</taxon>
        <taxon>Amblyomma</taxon>
    </lineage>
</organism>
<feature type="non-terminal residue" evidence="1">
    <location>
        <position position="146"/>
    </location>
</feature>
<protein>
    <submittedName>
        <fullName evidence="1">Uncharacterized protein</fullName>
    </submittedName>
</protein>
<comment type="caution">
    <text evidence="1">The sequence shown here is derived from an EMBL/GenBank/DDBJ whole genome shotgun (WGS) entry which is preliminary data.</text>
</comment>
<dbReference type="Proteomes" id="UP001321473">
    <property type="component" value="Unassembled WGS sequence"/>
</dbReference>
<dbReference type="EMBL" id="JARKHS020023676">
    <property type="protein sequence ID" value="KAK8768621.1"/>
    <property type="molecule type" value="Genomic_DNA"/>
</dbReference>
<keyword evidence="2" id="KW-1185">Reference proteome</keyword>
<dbReference type="PROSITE" id="PS51257">
    <property type="entry name" value="PROKAR_LIPOPROTEIN"/>
    <property type="match status" value="1"/>
</dbReference>
<name>A0AAQ4E1N1_AMBAM</name>
<evidence type="ECO:0000313" key="2">
    <source>
        <dbReference type="Proteomes" id="UP001321473"/>
    </source>
</evidence>
<dbReference type="AlphaFoldDB" id="A0AAQ4E1N1"/>
<sequence length="146" mass="16244">MRDTCIFLDIVLPAIKDLCKSFNTATGGLITLSCDALKFKKNAVCGKPIFVSFVTSTPFAKCLDVTGLTCDENKPVDEPAVIGFLRVLASLYDKGITAQKSTESFVCYTEDKIKAVHEPFQTALYLLQNREQRARQKLYLGAYFVE</sequence>
<accession>A0AAQ4E1N1</accession>
<reference evidence="1 2" key="1">
    <citation type="journal article" date="2023" name="Arcadia Sci">
        <title>De novo assembly of a long-read Amblyomma americanum tick genome.</title>
        <authorList>
            <person name="Chou S."/>
            <person name="Poskanzer K.E."/>
            <person name="Rollins M."/>
            <person name="Thuy-Boun P.S."/>
        </authorList>
    </citation>
    <scope>NUCLEOTIDE SEQUENCE [LARGE SCALE GENOMIC DNA]</scope>
    <source>
        <strain evidence="1">F_SG_1</strain>
        <tissue evidence="1">Salivary glands</tissue>
    </source>
</reference>
<evidence type="ECO:0000313" key="1">
    <source>
        <dbReference type="EMBL" id="KAK8768621.1"/>
    </source>
</evidence>
<proteinExistence type="predicted"/>
<gene>
    <name evidence="1" type="ORF">V5799_014914</name>
</gene>